<reference evidence="4 5" key="1">
    <citation type="submission" date="2023-08" db="EMBL/GenBank/DDBJ databases">
        <title>Black Yeasts Isolated from many extreme environments.</title>
        <authorList>
            <person name="Coleine C."/>
            <person name="Stajich J.E."/>
            <person name="Selbmann L."/>
        </authorList>
    </citation>
    <scope>NUCLEOTIDE SEQUENCE [LARGE SCALE GENOMIC DNA]</scope>
    <source>
        <strain evidence="4 5">CCFEE 536</strain>
    </source>
</reference>
<feature type="compositionally biased region" description="Low complexity" evidence="3">
    <location>
        <begin position="21"/>
        <end position="31"/>
    </location>
</feature>
<feature type="region of interest" description="Disordered" evidence="3">
    <location>
        <begin position="256"/>
        <end position="288"/>
    </location>
</feature>
<dbReference type="PANTHER" id="PTHR37534:SF9">
    <property type="entry name" value="ZN(II)2CYS6 TRANSCRIPTION FACTOR (EUROFUNG)"/>
    <property type="match status" value="1"/>
</dbReference>
<dbReference type="PANTHER" id="PTHR37534">
    <property type="entry name" value="TRANSCRIPTIONAL ACTIVATOR PROTEIN UGA3"/>
    <property type="match status" value="1"/>
</dbReference>
<proteinExistence type="predicted"/>
<protein>
    <submittedName>
        <fullName evidence="4">FACT complex subunit</fullName>
    </submittedName>
</protein>
<keyword evidence="2" id="KW-0539">Nucleus</keyword>
<organism evidence="4 5">
    <name type="scientific">Cryomyces antarcticus</name>
    <dbReference type="NCBI Taxonomy" id="329879"/>
    <lineage>
        <taxon>Eukaryota</taxon>
        <taxon>Fungi</taxon>
        <taxon>Dikarya</taxon>
        <taxon>Ascomycota</taxon>
        <taxon>Pezizomycotina</taxon>
        <taxon>Dothideomycetes</taxon>
        <taxon>Dothideomycetes incertae sedis</taxon>
        <taxon>Cryomyces</taxon>
    </lineage>
</organism>
<evidence type="ECO:0000313" key="5">
    <source>
        <dbReference type="Proteomes" id="UP001357485"/>
    </source>
</evidence>
<dbReference type="EMBL" id="JAVRRA010016413">
    <property type="protein sequence ID" value="KAK5202188.1"/>
    <property type="molecule type" value="Genomic_DNA"/>
</dbReference>
<comment type="subcellular location">
    <subcellularLocation>
        <location evidence="1">Nucleus</location>
    </subcellularLocation>
</comment>
<evidence type="ECO:0000256" key="3">
    <source>
        <dbReference type="SAM" id="MobiDB-lite"/>
    </source>
</evidence>
<dbReference type="Proteomes" id="UP001357485">
    <property type="component" value="Unassembled WGS sequence"/>
</dbReference>
<dbReference type="InterPro" id="IPR021858">
    <property type="entry name" value="Fun_TF"/>
</dbReference>
<dbReference type="Pfam" id="PF11951">
    <property type="entry name" value="Fungal_trans_2"/>
    <property type="match status" value="1"/>
</dbReference>
<evidence type="ECO:0000313" key="4">
    <source>
        <dbReference type="EMBL" id="KAK5202188.1"/>
    </source>
</evidence>
<name>A0ABR0LR86_9PEZI</name>
<feature type="region of interest" description="Disordered" evidence="3">
    <location>
        <begin position="61"/>
        <end position="89"/>
    </location>
</feature>
<sequence length="631" mass="69984">MEQAGRHPHGYPGADWPISGPPSHSHNNSSTHGLEALSAAASGDHYSYVPPQAHMMRQDMPYSPVEGTSSMPTTTPARSVTDPLSPQASVAPSHNLRFILNPSSAASTPIDPSLRSPFERMSTYHQRSVSRGTLIDPQLEEKAVQEHEIAFLLRHFSEGPGQWMDLFDLGTFFASDVPVKAVSNQLLKYAAVAYAAKALGRVHGRKPMMGGPASRQAEIEVYPNSDQVNWFHKGAKYYDVAVSLLRQALQEDTGSLSRRSAEDVELGSAMESQGIEEQGQKKRRRLSSAVVPRTGSDELLAATAILCVYEFLDASGMEWSGHLNGAKSLIDIAKDSMMPLQLPSSDPTLQSRLRISKARKATFWNIARQDMLAACSHTRLNPEELSLWKEAGLMIDDQGYIMPSNTADSGLLEGESVMREDMISNALIWLVSKLVNYMAAGDQLPPEFAPFGSAVPQRSLLEYWYHLRNQFQIWFDGLPLPFKPVAIVSPTDDSNNIEAEARLPEVWYSRPMCASTMQSWHFAQIQLLHNKPHESTQGPSSVYARHNSYVSVVADAKAHSRRILAIALGRPEASVRIHSVQPLYAAGHCLDDPGERRLIVRLLRDIEADTGWATEYRVKQLLEQWGWENTP</sequence>
<comment type="caution">
    <text evidence="4">The sequence shown here is derived from an EMBL/GenBank/DDBJ whole genome shotgun (WGS) entry which is preliminary data.</text>
</comment>
<keyword evidence="5" id="KW-1185">Reference proteome</keyword>
<feature type="region of interest" description="Disordered" evidence="3">
    <location>
        <begin position="1"/>
        <end position="31"/>
    </location>
</feature>
<evidence type="ECO:0000256" key="1">
    <source>
        <dbReference type="ARBA" id="ARBA00004123"/>
    </source>
</evidence>
<evidence type="ECO:0000256" key="2">
    <source>
        <dbReference type="ARBA" id="ARBA00023242"/>
    </source>
</evidence>
<accession>A0ABR0LR86</accession>
<gene>
    <name evidence="4" type="primary">POB3_2</name>
    <name evidence="4" type="ORF">LTR16_000081</name>
</gene>
<feature type="compositionally biased region" description="Polar residues" evidence="3">
    <location>
        <begin position="66"/>
        <end position="89"/>
    </location>
</feature>